<dbReference type="Gene3D" id="3.90.25.10">
    <property type="entry name" value="UDP-galactose 4-epimerase, domain 1"/>
    <property type="match status" value="1"/>
</dbReference>
<comment type="similarity">
    <text evidence="1">Belongs to the NmrA-type oxidoreductase family.</text>
</comment>
<accession>A0A165C7P5</accession>
<evidence type="ECO:0000313" key="6">
    <source>
        <dbReference type="Proteomes" id="UP000076842"/>
    </source>
</evidence>
<organism evidence="5 6">
    <name type="scientific">Calocera cornea HHB12733</name>
    <dbReference type="NCBI Taxonomy" id="1353952"/>
    <lineage>
        <taxon>Eukaryota</taxon>
        <taxon>Fungi</taxon>
        <taxon>Dikarya</taxon>
        <taxon>Basidiomycota</taxon>
        <taxon>Agaricomycotina</taxon>
        <taxon>Dacrymycetes</taxon>
        <taxon>Dacrymycetales</taxon>
        <taxon>Dacrymycetaceae</taxon>
        <taxon>Calocera</taxon>
    </lineage>
</organism>
<keyword evidence="6" id="KW-1185">Reference proteome</keyword>
<dbReference type="PANTHER" id="PTHR42748">
    <property type="entry name" value="NITROGEN METABOLITE REPRESSION PROTEIN NMRA FAMILY MEMBER"/>
    <property type="match status" value="1"/>
</dbReference>
<dbReference type="CDD" id="cd05251">
    <property type="entry name" value="NmrA_like_SDR_a"/>
    <property type="match status" value="1"/>
</dbReference>
<dbReference type="PANTHER" id="PTHR42748:SF30">
    <property type="entry name" value="NMRA-LIKE DOMAIN-CONTAINING PROTEIN"/>
    <property type="match status" value="1"/>
</dbReference>
<dbReference type="Proteomes" id="UP000076842">
    <property type="component" value="Unassembled WGS sequence"/>
</dbReference>
<dbReference type="InParanoid" id="A0A165C7P5"/>
<evidence type="ECO:0000256" key="2">
    <source>
        <dbReference type="ARBA" id="ARBA00022857"/>
    </source>
</evidence>
<dbReference type="InterPro" id="IPR008030">
    <property type="entry name" value="NmrA-like"/>
</dbReference>
<dbReference type="InterPro" id="IPR051164">
    <property type="entry name" value="NmrA-like_oxidored"/>
</dbReference>
<dbReference type="Gene3D" id="3.40.50.720">
    <property type="entry name" value="NAD(P)-binding Rossmann-like Domain"/>
    <property type="match status" value="1"/>
</dbReference>
<evidence type="ECO:0000259" key="4">
    <source>
        <dbReference type="Pfam" id="PF05368"/>
    </source>
</evidence>
<dbReference type="STRING" id="1353952.A0A165C7P5"/>
<sequence length="300" mass="32912">MSGKKIVTVLGATGTQGQSVVNALLKNGTYAVRGITRNPDAPAAQTLKDKGVEVVSASAADKISLIKAFEGAYAVFGVTIPFTPEGEVTQGRNIVDAAFAAKVPLLVWSSLPGASEISGGKHIIPPFDDKSAVEKYIATTSQPTVILHTGWFTENLFTQHFLQPDPSDHNKWNVVVPVVPDAKMGTLWVEGDLGNIVLAVIDHWADESWRPKLTKEVIVAAPFEISVNEIVNTLKKVTGKDFKYVYKSDLPAGFQVLFKFFDDGYYRFPQSNILEELGVKTHSYEDFVRERVVPYLQSKQ</sequence>
<dbReference type="InterPro" id="IPR036291">
    <property type="entry name" value="NAD(P)-bd_dom_sf"/>
</dbReference>
<evidence type="ECO:0000313" key="5">
    <source>
        <dbReference type="EMBL" id="KZT50372.1"/>
    </source>
</evidence>
<dbReference type="SUPFAM" id="SSF51735">
    <property type="entry name" value="NAD(P)-binding Rossmann-fold domains"/>
    <property type="match status" value="1"/>
</dbReference>
<keyword evidence="2" id="KW-0521">NADP</keyword>
<dbReference type="OrthoDB" id="419598at2759"/>
<keyword evidence="3" id="KW-0560">Oxidoreductase</keyword>
<feature type="domain" description="NmrA-like" evidence="4">
    <location>
        <begin position="4"/>
        <end position="246"/>
    </location>
</feature>
<name>A0A165C7P5_9BASI</name>
<dbReference type="GO" id="GO:0005634">
    <property type="term" value="C:nucleus"/>
    <property type="evidence" value="ECO:0007669"/>
    <property type="project" value="TreeGrafter"/>
</dbReference>
<proteinExistence type="inferred from homology"/>
<protein>
    <submittedName>
        <fullName evidence="5">NAD(P)-binding protein</fullName>
    </submittedName>
</protein>
<evidence type="ECO:0000256" key="3">
    <source>
        <dbReference type="ARBA" id="ARBA00023002"/>
    </source>
</evidence>
<reference evidence="5 6" key="1">
    <citation type="journal article" date="2016" name="Mol. Biol. Evol.">
        <title>Comparative Genomics of Early-Diverging Mushroom-Forming Fungi Provides Insights into the Origins of Lignocellulose Decay Capabilities.</title>
        <authorList>
            <person name="Nagy L.G."/>
            <person name="Riley R."/>
            <person name="Tritt A."/>
            <person name="Adam C."/>
            <person name="Daum C."/>
            <person name="Floudas D."/>
            <person name="Sun H."/>
            <person name="Yadav J.S."/>
            <person name="Pangilinan J."/>
            <person name="Larsson K.H."/>
            <person name="Matsuura K."/>
            <person name="Barry K."/>
            <person name="Labutti K."/>
            <person name="Kuo R."/>
            <person name="Ohm R.A."/>
            <person name="Bhattacharya S.S."/>
            <person name="Shirouzu T."/>
            <person name="Yoshinaga Y."/>
            <person name="Martin F.M."/>
            <person name="Grigoriev I.V."/>
            <person name="Hibbett D.S."/>
        </authorList>
    </citation>
    <scope>NUCLEOTIDE SEQUENCE [LARGE SCALE GENOMIC DNA]</scope>
    <source>
        <strain evidence="5 6">HHB12733</strain>
    </source>
</reference>
<evidence type="ECO:0000256" key="1">
    <source>
        <dbReference type="ARBA" id="ARBA00006328"/>
    </source>
</evidence>
<gene>
    <name evidence="5" type="ORF">CALCODRAFT_190053</name>
</gene>
<dbReference type="AlphaFoldDB" id="A0A165C7P5"/>
<dbReference type="EMBL" id="KV424182">
    <property type="protein sequence ID" value="KZT50372.1"/>
    <property type="molecule type" value="Genomic_DNA"/>
</dbReference>
<dbReference type="GO" id="GO:0016491">
    <property type="term" value="F:oxidoreductase activity"/>
    <property type="evidence" value="ECO:0007669"/>
    <property type="project" value="UniProtKB-KW"/>
</dbReference>
<dbReference type="Pfam" id="PF05368">
    <property type="entry name" value="NmrA"/>
    <property type="match status" value="1"/>
</dbReference>